<dbReference type="SMART" id="SM00690">
    <property type="entry name" value="DM5"/>
    <property type="match status" value="1"/>
</dbReference>
<dbReference type="GO" id="GO:0062129">
    <property type="term" value="C:chitin-based extracellular matrix"/>
    <property type="evidence" value="ECO:0007669"/>
    <property type="project" value="TreeGrafter"/>
</dbReference>
<evidence type="ECO:0000259" key="1">
    <source>
        <dbReference type="SMART" id="SM00690"/>
    </source>
</evidence>
<feature type="non-terminal residue" evidence="2">
    <location>
        <position position="1"/>
    </location>
</feature>
<dbReference type="PANTHER" id="PTHR31927">
    <property type="entry name" value="FI07246P-RELATED-RELATED"/>
    <property type="match status" value="1"/>
</dbReference>
<comment type="caution">
    <text evidence="2">The sequence shown here is derived from an EMBL/GenBank/DDBJ whole genome shotgun (WGS) entry which is preliminary data.</text>
</comment>
<evidence type="ECO:0000313" key="2">
    <source>
        <dbReference type="EMBL" id="CAL4224080.1"/>
    </source>
</evidence>
<feature type="domain" description="DUF243" evidence="1">
    <location>
        <begin position="28"/>
        <end position="122"/>
    </location>
</feature>
<dbReference type="Proteomes" id="UP001497623">
    <property type="component" value="Unassembled WGS sequence"/>
</dbReference>
<dbReference type="GO" id="GO:0040003">
    <property type="term" value="P:chitin-based cuticle development"/>
    <property type="evidence" value="ECO:0007669"/>
    <property type="project" value="TreeGrafter"/>
</dbReference>
<feature type="non-terminal residue" evidence="2">
    <location>
        <position position="134"/>
    </location>
</feature>
<evidence type="ECO:0000313" key="3">
    <source>
        <dbReference type="Proteomes" id="UP001497623"/>
    </source>
</evidence>
<proteinExistence type="predicted"/>
<dbReference type="AlphaFoldDB" id="A0AAV2SR33"/>
<dbReference type="Pfam" id="PF03103">
    <property type="entry name" value="DUF243"/>
    <property type="match status" value="1"/>
</dbReference>
<dbReference type="PANTHER" id="PTHR31927:SF2">
    <property type="entry name" value="FI07246P-RELATED"/>
    <property type="match status" value="1"/>
</dbReference>
<keyword evidence="3" id="KW-1185">Reference proteome</keyword>
<name>A0AAV2SR33_MEGNR</name>
<dbReference type="InterPro" id="IPR004145">
    <property type="entry name" value="DUF243"/>
</dbReference>
<reference evidence="2 3" key="1">
    <citation type="submission" date="2024-05" db="EMBL/GenBank/DDBJ databases">
        <authorList>
            <person name="Wallberg A."/>
        </authorList>
    </citation>
    <scope>NUCLEOTIDE SEQUENCE [LARGE SCALE GENOMIC DNA]</scope>
</reference>
<accession>A0AAV2SR33</accession>
<organism evidence="2 3">
    <name type="scientific">Meganyctiphanes norvegica</name>
    <name type="common">Northern krill</name>
    <name type="synonym">Thysanopoda norvegica</name>
    <dbReference type="NCBI Taxonomy" id="48144"/>
    <lineage>
        <taxon>Eukaryota</taxon>
        <taxon>Metazoa</taxon>
        <taxon>Ecdysozoa</taxon>
        <taxon>Arthropoda</taxon>
        <taxon>Crustacea</taxon>
        <taxon>Multicrustacea</taxon>
        <taxon>Malacostraca</taxon>
        <taxon>Eumalacostraca</taxon>
        <taxon>Eucarida</taxon>
        <taxon>Euphausiacea</taxon>
        <taxon>Euphausiidae</taxon>
        <taxon>Meganyctiphanes</taxon>
    </lineage>
</organism>
<dbReference type="EMBL" id="CAXKWB010100140">
    <property type="protein sequence ID" value="CAL4224080.1"/>
    <property type="molecule type" value="Genomic_DNA"/>
</dbReference>
<protein>
    <recommendedName>
        <fullName evidence="1">DUF243 domain-containing protein</fullName>
    </recommendedName>
</protein>
<gene>
    <name evidence="2" type="ORF">MNOR_LOCUS39299</name>
</gene>
<sequence length="134" mass="14398">GISTDLSGYGQDCGNGQVRHVDGSCVTPMVSRNVFVYAAPQQDADYGQAPELPTPKVEYNLVFVRTPEALDGAEPIVVPPPQQKTLVYVLSKKQTLNGQQLIEVPAGPAQQPEVFYVNYNDGDNPQLPGGVSLQ</sequence>
<dbReference type="GO" id="GO:0008010">
    <property type="term" value="F:structural constituent of chitin-based larval cuticle"/>
    <property type="evidence" value="ECO:0007669"/>
    <property type="project" value="TreeGrafter"/>
</dbReference>